<dbReference type="EC" id="2.4.1.345" evidence="2"/>
<evidence type="ECO:0000313" key="3">
    <source>
        <dbReference type="Proteomes" id="UP000317977"/>
    </source>
</evidence>
<evidence type="ECO:0000259" key="1">
    <source>
        <dbReference type="Pfam" id="PF00534"/>
    </source>
</evidence>
<evidence type="ECO:0000313" key="2">
    <source>
        <dbReference type="EMBL" id="TWU55487.1"/>
    </source>
</evidence>
<dbReference type="RefSeq" id="WP_186776103.1">
    <property type="nucleotide sequence ID" value="NZ_SJPX01000002.1"/>
</dbReference>
<dbReference type="EMBL" id="SJPX01000002">
    <property type="protein sequence ID" value="TWU55487.1"/>
    <property type="molecule type" value="Genomic_DNA"/>
</dbReference>
<feature type="domain" description="Glycosyl transferase family 1" evidence="1">
    <location>
        <begin position="204"/>
        <end position="355"/>
    </location>
</feature>
<dbReference type="InterPro" id="IPR001296">
    <property type="entry name" value="Glyco_trans_1"/>
</dbReference>
<dbReference type="Proteomes" id="UP000317977">
    <property type="component" value="Unassembled WGS sequence"/>
</dbReference>
<dbReference type="Gene3D" id="3.40.50.2000">
    <property type="entry name" value="Glycogen Phosphorylase B"/>
    <property type="match status" value="1"/>
</dbReference>
<keyword evidence="2" id="KW-0808">Transferase</keyword>
<name>A0A5C6F4V8_9BACT</name>
<keyword evidence="2" id="KW-0328">Glycosyltransferase</keyword>
<dbReference type="AlphaFoldDB" id="A0A5C6F4V8"/>
<dbReference type="SUPFAM" id="SSF53756">
    <property type="entry name" value="UDP-Glycosyltransferase/glycogen phosphorylase"/>
    <property type="match status" value="1"/>
</dbReference>
<comment type="caution">
    <text evidence="2">The sequence shown here is derived from an EMBL/GenBank/DDBJ whole genome shotgun (WGS) entry which is preliminary data.</text>
</comment>
<accession>A0A5C6F4V8</accession>
<dbReference type="Pfam" id="PF00534">
    <property type="entry name" value="Glycos_transf_1"/>
    <property type="match status" value="1"/>
</dbReference>
<gene>
    <name evidence="2" type="primary">pimA_1</name>
    <name evidence="2" type="ORF">Poly59_17860</name>
</gene>
<proteinExistence type="predicted"/>
<dbReference type="GO" id="GO:0043750">
    <property type="term" value="F:phosphatidylinositol alpha-mannosyltransferase activity"/>
    <property type="evidence" value="ECO:0007669"/>
    <property type="project" value="UniProtKB-EC"/>
</dbReference>
<reference evidence="2 3" key="1">
    <citation type="submission" date="2019-02" db="EMBL/GenBank/DDBJ databases">
        <title>Deep-cultivation of Planctomycetes and their phenomic and genomic characterization uncovers novel biology.</title>
        <authorList>
            <person name="Wiegand S."/>
            <person name="Jogler M."/>
            <person name="Boedeker C."/>
            <person name="Pinto D."/>
            <person name="Vollmers J."/>
            <person name="Rivas-Marin E."/>
            <person name="Kohn T."/>
            <person name="Peeters S.H."/>
            <person name="Heuer A."/>
            <person name="Rast P."/>
            <person name="Oberbeckmann S."/>
            <person name="Bunk B."/>
            <person name="Jeske O."/>
            <person name="Meyerdierks A."/>
            <person name="Storesund J.E."/>
            <person name="Kallscheuer N."/>
            <person name="Luecker S."/>
            <person name="Lage O.M."/>
            <person name="Pohl T."/>
            <person name="Merkel B.J."/>
            <person name="Hornburger P."/>
            <person name="Mueller R.-W."/>
            <person name="Bruemmer F."/>
            <person name="Labrenz M."/>
            <person name="Spormann A.M."/>
            <person name="Op Den Camp H."/>
            <person name="Overmann J."/>
            <person name="Amann R."/>
            <person name="Jetten M.S.M."/>
            <person name="Mascher T."/>
            <person name="Medema M.H."/>
            <person name="Devos D.P."/>
            <person name="Kaster A.-K."/>
            <person name="Ovreas L."/>
            <person name="Rohde M."/>
            <person name="Galperin M.Y."/>
            <person name="Jogler C."/>
        </authorList>
    </citation>
    <scope>NUCLEOTIDE SEQUENCE [LARGE SCALE GENOMIC DNA]</scope>
    <source>
        <strain evidence="2 3">Poly59</strain>
    </source>
</reference>
<protein>
    <submittedName>
        <fullName evidence="2">GDP-mannose-dependent alpha-(1-2)-phosphatidylinositol mannosyltransferase</fullName>
        <ecNumber evidence="2">2.4.1.345</ecNumber>
    </submittedName>
</protein>
<keyword evidence="3" id="KW-1185">Reference proteome</keyword>
<organism evidence="2 3">
    <name type="scientific">Rubripirellula reticaptiva</name>
    <dbReference type="NCBI Taxonomy" id="2528013"/>
    <lineage>
        <taxon>Bacteria</taxon>
        <taxon>Pseudomonadati</taxon>
        <taxon>Planctomycetota</taxon>
        <taxon>Planctomycetia</taxon>
        <taxon>Pirellulales</taxon>
        <taxon>Pirellulaceae</taxon>
        <taxon>Rubripirellula</taxon>
    </lineage>
</organism>
<sequence length="406" mass="45493">MDTRTVLRIVIHALVFESALTGHRAYYVRLLCDELLRLGIEVTVAVPDVGEQMSEFEVHLGGIRNHVQWIFYATREGIHREADSFLSVINDSSWDHVFCTCSDILARQLGQPFAKIRRDPQRAIEGLLMRINAAYLAPSVGGRTKDLLAERLIARCPFDRFHFLDPLSWRRFFDNSGRAPDAKLMPEAIEPLAVAGRIDACQILGVPADTRYITCPGTVQERKGIRELVAAFRMANIPDTRLLLIGKQTATMSQYFKEYCGDLLQSEKLVLSDRYVSSAEFDCLFAIADLVCVPYPKHLGSASILIRASRAGCNIVASDWGWIGWASKQFDLARTCDVNDVETFADSLISSLQSGDDSIATSSIRKSFNQFHTRDNYLAHWTAFLGERHGLNTLPTIKFPASDSQV</sequence>